<sequence>MLRKEEDRDDGTRALPPLPGGSSPASPPSAVPAYPVTPRSSPRGSFSVGRINLGEIEVHEIIEFELVWDSSSSTEREGGVSFYRPVRIPAGFFCLGHCCEPKGRPPRGSVLVARESTSFEVTSGSYDRECEQKSPALRKPLDFTLVWSSEVETEGGDEGRGYIWLPEAPDGYTPLGYLVTKTSAKPGLEEVRVARLDLTDACEKYRLLFDAESKSHGLALTVWSSRPLHRGIHGKGVPVGTFLCDHDGKFREGRCHSCLKNMDVSMHAMPTLDQVHSLINHYGPTIFFHPDEEFLPSSVPWFFKAGALLFKQGQHSGEHIDANGSNLPLGGCNDGEYWIDLPRYHKTTNIKRGNLDSAVLYVHVKPALGGTSTDVAMWVFFPFNGPATLKLGIVDIGLGKIGQHVGDWEHFTLRISNFTGELQSIYFSQHSGGQWVDTRDLEFVNANKAAVYSSKGGHASFPRPGTYLQGSNNLGIGIRNDAAHSDLKLDSSMRYEIVAAEYLGEEGNAIEPPWLNYMRTWGPAVVYGSRNRLDRIMNALPRGIGGRARAVLGKLPAELSGEEGPTGPKEKNNWEGDERG</sequence>
<evidence type="ECO:0000313" key="1">
    <source>
        <dbReference type="EMBL" id="KAI4364101.1"/>
    </source>
</evidence>
<proteinExistence type="predicted"/>
<comment type="caution">
    <text evidence="1">The sequence shown here is derived from an EMBL/GenBank/DDBJ whole genome shotgun (WGS) entry which is preliminary data.</text>
</comment>
<protein>
    <submittedName>
        <fullName evidence="1">Uncharacterized protein</fullName>
    </submittedName>
</protein>
<dbReference type="Proteomes" id="UP001057402">
    <property type="component" value="Chromosome 6"/>
</dbReference>
<dbReference type="EMBL" id="CM042885">
    <property type="protein sequence ID" value="KAI4364101.1"/>
    <property type="molecule type" value="Genomic_DNA"/>
</dbReference>
<evidence type="ECO:0000313" key="2">
    <source>
        <dbReference type="Proteomes" id="UP001057402"/>
    </source>
</evidence>
<gene>
    <name evidence="1" type="ORF">MLD38_020238</name>
</gene>
<organism evidence="1 2">
    <name type="scientific">Melastoma candidum</name>
    <dbReference type="NCBI Taxonomy" id="119954"/>
    <lineage>
        <taxon>Eukaryota</taxon>
        <taxon>Viridiplantae</taxon>
        <taxon>Streptophyta</taxon>
        <taxon>Embryophyta</taxon>
        <taxon>Tracheophyta</taxon>
        <taxon>Spermatophyta</taxon>
        <taxon>Magnoliopsida</taxon>
        <taxon>eudicotyledons</taxon>
        <taxon>Gunneridae</taxon>
        <taxon>Pentapetalae</taxon>
        <taxon>rosids</taxon>
        <taxon>malvids</taxon>
        <taxon>Myrtales</taxon>
        <taxon>Melastomataceae</taxon>
        <taxon>Melastomatoideae</taxon>
        <taxon>Melastomateae</taxon>
        <taxon>Melastoma</taxon>
    </lineage>
</organism>
<reference evidence="2" key="1">
    <citation type="journal article" date="2023" name="Front. Plant Sci.">
        <title>Chromosomal-level genome assembly of Melastoma candidum provides insights into trichome evolution.</title>
        <authorList>
            <person name="Zhong Y."/>
            <person name="Wu W."/>
            <person name="Sun C."/>
            <person name="Zou P."/>
            <person name="Liu Y."/>
            <person name="Dai S."/>
            <person name="Zhou R."/>
        </authorList>
    </citation>
    <scope>NUCLEOTIDE SEQUENCE [LARGE SCALE GENOMIC DNA]</scope>
</reference>
<keyword evidence="2" id="KW-1185">Reference proteome</keyword>
<name>A0ACB9QCT2_9MYRT</name>
<accession>A0ACB9QCT2</accession>